<evidence type="ECO:0000313" key="1">
    <source>
        <dbReference type="EMBL" id="OAY37358.1"/>
    </source>
</evidence>
<proteinExistence type="predicted"/>
<reference evidence="1" key="1">
    <citation type="submission" date="2016-02" db="EMBL/GenBank/DDBJ databases">
        <title>WGS assembly of Manihot esculenta.</title>
        <authorList>
            <person name="Bredeson J.V."/>
            <person name="Prochnik S.E."/>
            <person name="Lyons J.B."/>
            <person name="Schmutz J."/>
            <person name="Grimwood J."/>
            <person name="Vrebalov J."/>
            <person name="Bart R.S."/>
            <person name="Amuge T."/>
            <person name="Ferguson M.E."/>
            <person name="Green R."/>
            <person name="Putnam N."/>
            <person name="Stites J."/>
            <person name="Rounsley S."/>
            <person name="Rokhsar D.S."/>
        </authorList>
    </citation>
    <scope>NUCLEOTIDE SEQUENCE [LARGE SCALE GENOMIC DNA]</scope>
    <source>
        <tissue evidence="1">Leaf</tissue>
    </source>
</reference>
<sequence>MCCPLLGPYALAGPCAGVVKLGHCARMGEVGMWST</sequence>
<organism evidence="1">
    <name type="scientific">Manihot esculenta</name>
    <name type="common">Cassava</name>
    <name type="synonym">Jatropha manihot</name>
    <dbReference type="NCBI Taxonomy" id="3983"/>
    <lineage>
        <taxon>Eukaryota</taxon>
        <taxon>Viridiplantae</taxon>
        <taxon>Streptophyta</taxon>
        <taxon>Embryophyta</taxon>
        <taxon>Tracheophyta</taxon>
        <taxon>Spermatophyta</taxon>
        <taxon>Magnoliopsida</taxon>
        <taxon>eudicotyledons</taxon>
        <taxon>Gunneridae</taxon>
        <taxon>Pentapetalae</taxon>
        <taxon>rosids</taxon>
        <taxon>fabids</taxon>
        <taxon>Malpighiales</taxon>
        <taxon>Euphorbiaceae</taxon>
        <taxon>Crotonoideae</taxon>
        <taxon>Manihoteae</taxon>
        <taxon>Manihot</taxon>
    </lineage>
</organism>
<protein>
    <submittedName>
        <fullName evidence="1">Uncharacterized protein</fullName>
    </submittedName>
</protein>
<name>A0A2C9UZZ4_MANES</name>
<accession>A0A2C9UZZ4</accession>
<dbReference type="EMBL" id="CM004397">
    <property type="protein sequence ID" value="OAY37358.1"/>
    <property type="molecule type" value="Genomic_DNA"/>
</dbReference>
<gene>
    <name evidence="1" type="ORF">MANES_11G095600</name>
</gene>
<dbReference type="AlphaFoldDB" id="A0A2C9UZZ4"/>